<reference evidence="1 2" key="1">
    <citation type="submission" date="2013-07" db="EMBL/GenBank/DDBJ databases">
        <title>Comparative Genomic and Metabolomic Analysis of Twelve Strains of Pseudoalteromonas luteoviolacea.</title>
        <authorList>
            <person name="Vynne N.G."/>
            <person name="Mansson M."/>
            <person name="Gram L."/>
        </authorList>
    </citation>
    <scope>NUCLEOTIDE SEQUENCE [LARGE SCALE GENOMIC DNA]</scope>
    <source>
        <strain evidence="1 2">NCIMB 1942</strain>
    </source>
</reference>
<evidence type="ECO:0000313" key="2">
    <source>
        <dbReference type="Proteomes" id="UP000076587"/>
    </source>
</evidence>
<proteinExistence type="predicted"/>
<name>A0A167CL62_9GAMM</name>
<comment type="caution">
    <text evidence="1">The sequence shown here is derived from an EMBL/GenBank/DDBJ whole genome shotgun (WGS) entry which is preliminary data.</text>
</comment>
<organism evidence="1 2">
    <name type="scientific">Pseudoalteromonas luteoviolacea NCIMB 1942</name>
    <dbReference type="NCBI Taxonomy" id="1365253"/>
    <lineage>
        <taxon>Bacteria</taxon>
        <taxon>Pseudomonadati</taxon>
        <taxon>Pseudomonadota</taxon>
        <taxon>Gammaproteobacteria</taxon>
        <taxon>Alteromonadales</taxon>
        <taxon>Pseudoalteromonadaceae</taxon>
        <taxon>Pseudoalteromonas</taxon>
    </lineage>
</organism>
<accession>A0A167CL62</accession>
<dbReference type="EMBL" id="AUXT01000152">
    <property type="protein sequence ID" value="KZN47792.1"/>
    <property type="molecule type" value="Genomic_DNA"/>
</dbReference>
<gene>
    <name evidence="1" type="ORF">N482_09200</name>
</gene>
<sequence>MKRSISDWQRGFLFRASIKPEAFRAPGNRSDLPTDFLCFEFKFCDRHFECINTYGKSKRFLAATEKTPDGEVGWDVTFYVINEVFWNIGIFIQS</sequence>
<dbReference type="Proteomes" id="UP000076587">
    <property type="component" value="Unassembled WGS sequence"/>
</dbReference>
<evidence type="ECO:0000313" key="1">
    <source>
        <dbReference type="EMBL" id="KZN47792.1"/>
    </source>
</evidence>
<dbReference type="AlphaFoldDB" id="A0A167CL62"/>
<protein>
    <submittedName>
        <fullName evidence="1">Uncharacterized protein</fullName>
    </submittedName>
</protein>